<proteinExistence type="predicted"/>
<accession>A0A067N654</accession>
<keyword evidence="1" id="KW-0472">Membrane</keyword>
<dbReference type="Proteomes" id="UP000027195">
    <property type="component" value="Unassembled WGS sequence"/>
</dbReference>
<organism evidence="2 3">
    <name type="scientific">Botryobasidium botryosum (strain FD-172 SS1)</name>
    <dbReference type="NCBI Taxonomy" id="930990"/>
    <lineage>
        <taxon>Eukaryota</taxon>
        <taxon>Fungi</taxon>
        <taxon>Dikarya</taxon>
        <taxon>Basidiomycota</taxon>
        <taxon>Agaricomycotina</taxon>
        <taxon>Agaricomycetes</taxon>
        <taxon>Cantharellales</taxon>
        <taxon>Botryobasidiaceae</taxon>
        <taxon>Botryobasidium</taxon>
    </lineage>
</organism>
<dbReference type="EMBL" id="KL198019">
    <property type="protein sequence ID" value="KDQ19617.1"/>
    <property type="molecule type" value="Genomic_DNA"/>
</dbReference>
<protein>
    <submittedName>
        <fullName evidence="2">Uncharacterized protein</fullName>
    </submittedName>
</protein>
<dbReference type="InParanoid" id="A0A067N654"/>
<feature type="transmembrane region" description="Helical" evidence="1">
    <location>
        <begin position="6"/>
        <end position="21"/>
    </location>
</feature>
<keyword evidence="1" id="KW-0812">Transmembrane</keyword>
<dbReference type="HOGENOM" id="CLU_1081795_0_0_1"/>
<sequence length="257" mass="29102">MSDSEIIFGSLLFVAISLGCYKKQIFRYGLIYLASTYLCLLGFMRSHFQNGMILTPVLLSETDEMRLFWIQAQLPHLVNLTAIAQIEPHNQKETHVLRYAANFLRGETRGEMDELAEKFDALARSIERASQNLIRLESMAAASANLMLTSNVFTARDAALQLSKHVTPELRHALHTHMPNTISSPWQTAYNALAPKTYHHSLLATELLLEEILLHSENTARSVRSMEAEIFELCEYITGGEIGKAEIQSVSLRWHIE</sequence>
<keyword evidence="3" id="KW-1185">Reference proteome</keyword>
<evidence type="ECO:0000313" key="2">
    <source>
        <dbReference type="EMBL" id="KDQ19617.1"/>
    </source>
</evidence>
<keyword evidence="1" id="KW-1133">Transmembrane helix</keyword>
<name>A0A067N654_BOTB1</name>
<gene>
    <name evidence="2" type="ORF">BOTBODRAFT_51961</name>
</gene>
<reference evidence="3" key="1">
    <citation type="journal article" date="2014" name="Proc. Natl. Acad. Sci. U.S.A.">
        <title>Extensive sampling of basidiomycete genomes demonstrates inadequacy of the white-rot/brown-rot paradigm for wood decay fungi.</title>
        <authorList>
            <person name="Riley R."/>
            <person name="Salamov A.A."/>
            <person name="Brown D.W."/>
            <person name="Nagy L.G."/>
            <person name="Floudas D."/>
            <person name="Held B.W."/>
            <person name="Levasseur A."/>
            <person name="Lombard V."/>
            <person name="Morin E."/>
            <person name="Otillar R."/>
            <person name="Lindquist E.A."/>
            <person name="Sun H."/>
            <person name="LaButti K.M."/>
            <person name="Schmutz J."/>
            <person name="Jabbour D."/>
            <person name="Luo H."/>
            <person name="Baker S.E."/>
            <person name="Pisabarro A.G."/>
            <person name="Walton J.D."/>
            <person name="Blanchette R.A."/>
            <person name="Henrissat B."/>
            <person name="Martin F."/>
            <person name="Cullen D."/>
            <person name="Hibbett D.S."/>
            <person name="Grigoriev I.V."/>
        </authorList>
    </citation>
    <scope>NUCLEOTIDE SEQUENCE [LARGE SCALE GENOMIC DNA]</scope>
    <source>
        <strain evidence="3">FD-172 SS1</strain>
    </source>
</reference>
<feature type="transmembrane region" description="Helical" evidence="1">
    <location>
        <begin position="28"/>
        <end position="48"/>
    </location>
</feature>
<evidence type="ECO:0000256" key="1">
    <source>
        <dbReference type="SAM" id="Phobius"/>
    </source>
</evidence>
<dbReference type="AlphaFoldDB" id="A0A067N654"/>
<evidence type="ECO:0000313" key="3">
    <source>
        <dbReference type="Proteomes" id="UP000027195"/>
    </source>
</evidence>